<proteinExistence type="predicted"/>
<protein>
    <submittedName>
        <fullName evidence="1">Uncharacterized protein</fullName>
    </submittedName>
</protein>
<evidence type="ECO:0000313" key="2">
    <source>
        <dbReference type="Proteomes" id="UP000827976"/>
    </source>
</evidence>
<dbReference type="EMBL" id="CM037024">
    <property type="protein sequence ID" value="KAH7664736.1"/>
    <property type="molecule type" value="Genomic_DNA"/>
</dbReference>
<reference evidence="2" key="1">
    <citation type="journal article" date="2022" name="Nat. Commun.">
        <title>Chromosome evolution and the genetic basis of agronomically important traits in greater yam.</title>
        <authorList>
            <person name="Bredeson J.V."/>
            <person name="Lyons J.B."/>
            <person name="Oniyinde I.O."/>
            <person name="Okereke N.R."/>
            <person name="Kolade O."/>
            <person name="Nnabue I."/>
            <person name="Nwadili C.O."/>
            <person name="Hribova E."/>
            <person name="Parker M."/>
            <person name="Nwogha J."/>
            <person name="Shu S."/>
            <person name="Carlson J."/>
            <person name="Kariba R."/>
            <person name="Muthemba S."/>
            <person name="Knop K."/>
            <person name="Barton G.J."/>
            <person name="Sherwood A.V."/>
            <person name="Lopez-Montes A."/>
            <person name="Asiedu R."/>
            <person name="Jamnadass R."/>
            <person name="Muchugi A."/>
            <person name="Goodstein D."/>
            <person name="Egesi C.N."/>
            <person name="Featherston J."/>
            <person name="Asfaw A."/>
            <person name="Simpson G.G."/>
            <person name="Dolezel J."/>
            <person name="Hendre P.S."/>
            <person name="Van Deynze A."/>
            <person name="Kumar P.L."/>
            <person name="Obidiegwu J.E."/>
            <person name="Bhattacharjee R."/>
            <person name="Rokhsar D.S."/>
        </authorList>
    </citation>
    <scope>NUCLEOTIDE SEQUENCE [LARGE SCALE GENOMIC DNA]</scope>
    <source>
        <strain evidence="2">cv. TDa95/00328</strain>
    </source>
</reference>
<sequence length="99" mass="10458">MRASSLLLLLLLTMTLETVSTSRCTGCAFSSPSPSTPLVSSFDFTTVDASEDMKTEDHAFLEDKLVAREEDYGHVDPTPVMNPGGGGGTIPHAVMPGNV</sequence>
<accession>A0ACB7UVS9</accession>
<evidence type="ECO:0000313" key="1">
    <source>
        <dbReference type="EMBL" id="KAH7664736.1"/>
    </source>
</evidence>
<dbReference type="Proteomes" id="UP000827976">
    <property type="component" value="Chromosome 14"/>
</dbReference>
<organism evidence="1 2">
    <name type="scientific">Dioscorea alata</name>
    <name type="common">Purple yam</name>
    <dbReference type="NCBI Taxonomy" id="55571"/>
    <lineage>
        <taxon>Eukaryota</taxon>
        <taxon>Viridiplantae</taxon>
        <taxon>Streptophyta</taxon>
        <taxon>Embryophyta</taxon>
        <taxon>Tracheophyta</taxon>
        <taxon>Spermatophyta</taxon>
        <taxon>Magnoliopsida</taxon>
        <taxon>Liliopsida</taxon>
        <taxon>Dioscoreales</taxon>
        <taxon>Dioscoreaceae</taxon>
        <taxon>Dioscorea</taxon>
    </lineage>
</organism>
<comment type="caution">
    <text evidence="1">The sequence shown here is derived from an EMBL/GenBank/DDBJ whole genome shotgun (WGS) entry which is preliminary data.</text>
</comment>
<keyword evidence="2" id="KW-1185">Reference proteome</keyword>
<name>A0ACB7UVS9_DIOAL</name>
<gene>
    <name evidence="1" type="ORF">IHE45_14G139400</name>
</gene>